<organism evidence="8 9">
    <name type="scientific">Microdochium bolleyi</name>
    <dbReference type="NCBI Taxonomy" id="196109"/>
    <lineage>
        <taxon>Eukaryota</taxon>
        <taxon>Fungi</taxon>
        <taxon>Dikarya</taxon>
        <taxon>Ascomycota</taxon>
        <taxon>Pezizomycotina</taxon>
        <taxon>Sordariomycetes</taxon>
        <taxon>Xylariomycetidae</taxon>
        <taxon>Xylariales</taxon>
        <taxon>Microdochiaceae</taxon>
        <taxon>Microdochium</taxon>
    </lineage>
</organism>
<sequence length="423" mass="47485">MASILGFFNRVRQQYSPPAATKDPHPLRFGIMSAANIAPMAFLTPAISHPEVVVTAVAARDPAKAAAFAKKHKIPKVKQSYQDLLDDPDIDCVYIPLPNGLHYEWALRALRAGKHVLLEKPGTSNAIEAEKLFRHPLLSEPGAPVLLEATHSWFHPAWARFMSFVDSAEIDKARATMMAPAGFIADDDIRFDYDLAGGAMMDTGPYTLGCLRLAFGGELPAKCEKASWEPPRAEKARKEHIENAYEAHFRFANGGLGVARGSLNMPLTEWETPNLLEVTHRPVVVEDERELNQAGVVAPGEAQQVVRIRTVSLSLYVMPSLYHNIHVRDEYTLRETGRPEAVIRRWTKTANHKAYTFREAGVEQPGEIYWSTYRYCLEQFVHRVKGRETQQWFDVEDSINSARMIDMAYEAAGLALRPTSKYE</sequence>
<evidence type="ECO:0000256" key="2">
    <source>
        <dbReference type="ARBA" id="ARBA00023002"/>
    </source>
</evidence>
<dbReference type="PANTHER" id="PTHR22604:SF105">
    <property type="entry name" value="TRANS-1,2-DIHYDROBENZENE-1,2-DIOL DEHYDROGENASE"/>
    <property type="match status" value="1"/>
</dbReference>
<keyword evidence="2" id="KW-0560">Oxidoreductase</keyword>
<evidence type="ECO:0000256" key="3">
    <source>
        <dbReference type="ARBA" id="ARBA00038984"/>
    </source>
</evidence>
<dbReference type="InterPro" id="IPR036291">
    <property type="entry name" value="NAD(P)-bd_dom_sf"/>
</dbReference>
<dbReference type="EMBL" id="KQ964275">
    <property type="protein sequence ID" value="KXJ85772.1"/>
    <property type="molecule type" value="Genomic_DNA"/>
</dbReference>
<feature type="domain" description="GFO/IDH/MocA-like oxidoreductase" evidence="7">
    <location>
        <begin position="174"/>
        <end position="268"/>
    </location>
</feature>
<protein>
    <recommendedName>
        <fullName evidence="3">D-xylose 1-dehydrogenase (NADP(+), D-xylono-1,5-lactone-forming)</fullName>
        <ecNumber evidence="3">1.1.1.179</ecNumber>
    </recommendedName>
    <alternativeName>
        <fullName evidence="4">D-xylose-NADP dehydrogenase</fullName>
    </alternativeName>
</protein>
<dbReference type="AlphaFoldDB" id="A0A136ILE4"/>
<evidence type="ECO:0000256" key="5">
    <source>
        <dbReference type="ARBA" id="ARBA00049233"/>
    </source>
</evidence>
<dbReference type="PANTHER" id="PTHR22604">
    <property type="entry name" value="OXIDOREDUCTASES"/>
    <property type="match status" value="1"/>
</dbReference>
<dbReference type="Proteomes" id="UP000070501">
    <property type="component" value="Unassembled WGS sequence"/>
</dbReference>
<name>A0A136ILE4_9PEZI</name>
<dbReference type="SUPFAM" id="SSF51735">
    <property type="entry name" value="NAD(P)-binding Rossmann-fold domains"/>
    <property type="match status" value="1"/>
</dbReference>
<dbReference type="GO" id="GO:0000166">
    <property type="term" value="F:nucleotide binding"/>
    <property type="evidence" value="ECO:0007669"/>
    <property type="project" value="InterPro"/>
</dbReference>
<comment type="similarity">
    <text evidence="1">Belongs to the Gfo/Idh/MocA family.</text>
</comment>
<dbReference type="Pfam" id="PF22725">
    <property type="entry name" value="GFO_IDH_MocA_C3"/>
    <property type="match status" value="1"/>
</dbReference>
<dbReference type="InterPro" id="IPR050984">
    <property type="entry name" value="Gfo/Idh/MocA_domain"/>
</dbReference>
<evidence type="ECO:0000313" key="9">
    <source>
        <dbReference type="Proteomes" id="UP000070501"/>
    </source>
</evidence>
<keyword evidence="9" id="KW-1185">Reference proteome</keyword>
<dbReference type="GO" id="GO:0047837">
    <property type="term" value="F:D-xylose 1-dehydrogenase (NADP+) activity"/>
    <property type="evidence" value="ECO:0007669"/>
    <property type="project" value="UniProtKB-EC"/>
</dbReference>
<evidence type="ECO:0000256" key="4">
    <source>
        <dbReference type="ARBA" id="ARBA00042988"/>
    </source>
</evidence>
<dbReference type="InterPro" id="IPR055170">
    <property type="entry name" value="GFO_IDH_MocA-like_dom"/>
</dbReference>
<dbReference type="Gene3D" id="3.30.360.10">
    <property type="entry name" value="Dihydrodipicolinate Reductase, domain 2"/>
    <property type="match status" value="1"/>
</dbReference>
<dbReference type="InParanoid" id="A0A136ILE4"/>
<gene>
    <name evidence="8" type="ORF">Micbo1qcDRAFT_190858</name>
</gene>
<dbReference type="OrthoDB" id="6417021at2759"/>
<proteinExistence type="inferred from homology"/>
<evidence type="ECO:0000259" key="7">
    <source>
        <dbReference type="Pfam" id="PF22725"/>
    </source>
</evidence>
<dbReference type="Pfam" id="PF01408">
    <property type="entry name" value="GFO_IDH_MocA"/>
    <property type="match status" value="1"/>
</dbReference>
<feature type="domain" description="Gfo/Idh/MocA-like oxidoreductase N-terminal" evidence="6">
    <location>
        <begin position="34"/>
        <end position="134"/>
    </location>
</feature>
<evidence type="ECO:0000259" key="6">
    <source>
        <dbReference type="Pfam" id="PF01408"/>
    </source>
</evidence>
<dbReference type="SUPFAM" id="SSF55347">
    <property type="entry name" value="Glyceraldehyde-3-phosphate dehydrogenase-like, C-terminal domain"/>
    <property type="match status" value="1"/>
</dbReference>
<accession>A0A136ILE4</accession>
<dbReference type="Gene3D" id="3.40.50.720">
    <property type="entry name" value="NAD(P)-binding Rossmann-like Domain"/>
    <property type="match status" value="1"/>
</dbReference>
<dbReference type="EC" id="1.1.1.179" evidence="3"/>
<evidence type="ECO:0000256" key="1">
    <source>
        <dbReference type="ARBA" id="ARBA00010928"/>
    </source>
</evidence>
<reference evidence="9" key="1">
    <citation type="submission" date="2016-02" db="EMBL/GenBank/DDBJ databases">
        <title>Draft genome sequence of Microdochium bolleyi, a fungal endophyte of beachgrass.</title>
        <authorList>
            <consortium name="DOE Joint Genome Institute"/>
            <person name="David A.S."/>
            <person name="May G."/>
            <person name="Haridas S."/>
            <person name="Lim J."/>
            <person name="Wang M."/>
            <person name="Labutti K."/>
            <person name="Lipzen A."/>
            <person name="Barry K."/>
            <person name="Grigoriev I.V."/>
        </authorList>
    </citation>
    <scope>NUCLEOTIDE SEQUENCE [LARGE SCALE GENOMIC DNA]</scope>
    <source>
        <strain evidence="9">J235TASD1</strain>
    </source>
</reference>
<dbReference type="InterPro" id="IPR000683">
    <property type="entry name" value="Gfo/Idh/MocA-like_OxRdtase_N"/>
</dbReference>
<evidence type="ECO:0000313" key="8">
    <source>
        <dbReference type="EMBL" id="KXJ85772.1"/>
    </source>
</evidence>
<comment type="catalytic activity">
    <reaction evidence="5">
        <text>D-xylose + NADP(+) = D-xylono-1,5-lactone + NADPH + H(+)</text>
        <dbReference type="Rhea" id="RHEA:22000"/>
        <dbReference type="ChEBI" id="CHEBI:15378"/>
        <dbReference type="ChEBI" id="CHEBI:15867"/>
        <dbReference type="ChEBI" id="CHEBI:53455"/>
        <dbReference type="ChEBI" id="CHEBI:57783"/>
        <dbReference type="ChEBI" id="CHEBI:58349"/>
        <dbReference type="EC" id="1.1.1.179"/>
    </reaction>
</comment>
<dbReference type="STRING" id="196109.A0A136ILE4"/>